<protein>
    <recommendedName>
        <fullName evidence="1">Glycosyl transferase family 1 domain-containing protein</fullName>
    </recommendedName>
</protein>
<accession>A0A1G1XNA6</accession>
<dbReference type="AlphaFoldDB" id="A0A1G1XNA6"/>
<evidence type="ECO:0000259" key="1">
    <source>
        <dbReference type="Pfam" id="PF00534"/>
    </source>
</evidence>
<feature type="domain" description="Glycosyl transferase family 1" evidence="1">
    <location>
        <begin position="203"/>
        <end position="345"/>
    </location>
</feature>
<dbReference type="Gene3D" id="3.40.50.2000">
    <property type="entry name" value="Glycogen Phosphorylase B"/>
    <property type="match status" value="2"/>
</dbReference>
<dbReference type="GO" id="GO:0016757">
    <property type="term" value="F:glycosyltransferase activity"/>
    <property type="evidence" value="ECO:0007669"/>
    <property type="project" value="InterPro"/>
</dbReference>
<dbReference type="SUPFAM" id="SSF53756">
    <property type="entry name" value="UDP-Glycosyltransferase/glycogen phosphorylase"/>
    <property type="match status" value="1"/>
</dbReference>
<gene>
    <name evidence="2" type="ORF">A2570_00165</name>
</gene>
<dbReference type="CDD" id="cd03801">
    <property type="entry name" value="GT4_PimA-like"/>
    <property type="match status" value="1"/>
</dbReference>
<proteinExistence type="predicted"/>
<dbReference type="Proteomes" id="UP000178570">
    <property type="component" value="Unassembled WGS sequence"/>
</dbReference>
<organism evidence="2 3">
    <name type="scientific">Candidatus Brennerbacteria bacterium RIFOXYD1_FULL_41_16</name>
    <dbReference type="NCBI Taxonomy" id="1797529"/>
    <lineage>
        <taxon>Bacteria</taxon>
        <taxon>Candidatus Brenneribacteriota</taxon>
    </lineage>
</organism>
<dbReference type="EMBL" id="MHHY01000004">
    <property type="protein sequence ID" value="OGY40817.1"/>
    <property type="molecule type" value="Genomic_DNA"/>
</dbReference>
<evidence type="ECO:0000313" key="2">
    <source>
        <dbReference type="EMBL" id="OGY40817.1"/>
    </source>
</evidence>
<dbReference type="PANTHER" id="PTHR12526">
    <property type="entry name" value="GLYCOSYLTRANSFERASE"/>
    <property type="match status" value="1"/>
</dbReference>
<dbReference type="InterPro" id="IPR001296">
    <property type="entry name" value="Glyco_trans_1"/>
</dbReference>
<sequence length="371" mass="41784">MNQAQTEKPTVVFEQGLIANYRVPFFKRLAERVNLVVVASKITNHDGVIDVDRNLPFNAIRLQENDNGFHPDIFEVLETSRADVFISFDASLYHIFSHRESDLRLRSLKVRTLWMGCDGYWIDNLYLEKFLRFAPWNPRKILKGIKDLVVVPEADGIIAHSNYMVDYFRVIHSVAADKIFLAHNAVDTSLIRAYVFRKDFEKRSGGIVYVGRLTPGKKIDSLLRAYKQIENYFPDSFLTIVGDGSLRPSLENYAKEIGLRRCFFAGAIYNDIDLAKIVCVHSLGVLPGLGGLGINTLMACGLPVIASRADGTGLDLIRNGVNGFLFNGTDKDLLKKLTEAMNDPQNLISMGSVLSKRLKMSFLSIKWSMVI</sequence>
<evidence type="ECO:0000313" key="3">
    <source>
        <dbReference type="Proteomes" id="UP000178570"/>
    </source>
</evidence>
<name>A0A1G1XNA6_9BACT</name>
<dbReference type="STRING" id="1797529.A2570_00165"/>
<dbReference type="Pfam" id="PF00534">
    <property type="entry name" value="Glycos_transf_1"/>
    <property type="match status" value="1"/>
</dbReference>
<comment type="caution">
    <text evidence="2">The sequence shown here is derived from an EMBL/GenBank/DDBJ whole genome shotgun (WGS) entry which is preliminary data.</text>
</comment>
<reference evidence="2 3" key="1">
    <citation type="journal article" date="2016" name="Nat. Commun.">
        <title>Thousands of microbial genomes shed light on interconnected biogeochemical processes in an aquifer system.</title>
        <authorList>
            <person name="Anantharaman K."/>
            <person name="Brown C.T."/>
            <person name="Hug L.A."/>
            <person name="Sharon I."/>
            <person name="Castelle C.J."/>
            <person name="Probst A.J."/>
            <person name="Thomas B.C."/>
            <person name="Singh A."/>
            <person name="Wilkins M.J."/>
            <person name="Karaoz U."/>
            <person name="Brodie E.L."/>
            <person name="Williams K.H."/>
            <person name="Hubbard S.S."/>
            <person name="Banfield J.F."/>
        </authorList>
    </citation>
    <scope>NUCLEOTIDE SEQUENCE [LARGE SCALE GENOMIC DNA]</scope>
</reference>